<dbReference type="Proteomes" id="UP000019149">
    <property type="component" value="Unassembled WGS sequence"/>
</dbReference>
<dbReference type="PROSITE" id="PS00486">
    <property type="entry name" value="DNA_MISMATCH_REPAIR_2"/>
    <property type="match status" value="1"/>
</dbReference>
<dbReference type="Pfam" id="PF00488">
    <property type="entry name" value="MutS_V"/>
    <property type="match status" value="1"/>
</dbReference>
<comment type="caution">
    <text evidence="6">The sequence shown here is derived from an EMBL/GenBank/DDBJ whole genome shotgun (WGS) entry which is preliminary data.</text>
</comment>
<dbReference type="GO" id="GO:0032301">
    <property type="term" value="C:MutSalpha complex"/>
    <property type="evidence" value="ECO:0007669"/>
    <property type="project" value="TreeGrafter"/>
</dbReference>
<dbReference type="InterPro" id="IPR036187">
    <property type="entry name" value="DNA_mismatch_repair_MutS_sf"/>
</dbReference>
<sequence>MIESTLDLEAAKENEFIVRPDFDEALQSVKEHLEAVEADIFREFEEVSLPYGPPLPFLNSIKRGWGGRAYIRVASKVGLEPGKSIKLESAEGVGYFLRVTLKMEKQIRGISWLKKVDMQKAGVRCQSTEMSRLSERHNALKEEYAKTQMCIVKEILAVTAGYLEPLYALGNCTAQLDVVVSLAVAAVSAPKPYVRPRFTAHQPDGSGGGIHLRDFRHPCLEFQDGVSVIPNDVHLERGKQIFKTITGPNMGGKSTYIRGTGVVVAMAQAGSFVPASAADLIPVDAIMARVGAADCQLRGISTFMAEMLETAAVLRLATRDSLVIVDELGRGTSTYDGFGLAWAISEHLACHVGCFSLFATHFHELTSLAHLLPGLVANYRVSAEVFQRSPSGSSSNIPDSDVVMLYKVEPGVCDRSYGLQVARSIGLPSDLVAEAEAASAQEEKVESLWVRLGESMGVDVPSPSQEKSQTDVGALSAVVVAERLRAGLEEVLEQALSNSNKGDGELAFRDSLTNAAMEMLNRPSFGFDSTITTFEVQRCSPVDIPPPMQSHRWLFDGTFQSNFKVAMGNVKRSGREHGEIMDRCRFLNSSSAVLREDAVAAPALEKQFQQSNFGGETLGGLGHLPSLARSKAMSNVPPPSGLSYQVKKKLEGKRDKDQENEALEWIEALTGLKLDRSKLYEDILKDGTVLCKLMNSIKPGCIKKINENATMPFKIMENISAFLEAMKGYGVPVADLFQTVDLFEKKDIAQVTRTLFALGRTCQTHPEYSGPVLGPKLATENKREFTEQQLREGQNVVSLQYGSNKGASQAGINMGKQRMIMD</sequence>
<evidence type="ECO:0000256" key="1">
    <source>
        <dbReference type="ARBA" id="ARBA00022741"/>
    </source>
</evidence>
<keyword evidence="2" id="KW-0067">ATP-binding</keyword>
<accession>W6U948</accession>
<dbReference type="SUPFAM" id="SSF52540">
    <property type="entry name" value="P-loop containing nucleoside triphosphate hydrolases"/>
    <property type="match status" value="1"/>
</dbReference>
<dbReference type="CDD" id="cd21207">
    <property type="entry name" value="CH_dMP20-like"/>
    <property type="match status" value="1"/>
</dbReference>
<dbReference type="InterPro" id="IPR007861">
    <property type="entry name" value="DNA_mismatch_repair_MutS_clamp"/>
</dbReference>
<dbReference type="InterPro" id="IPR045076">
    <property type="entry name" value="MutS"/>
</dbReference>
<dbReference type="RefSeq" id="XP_024348222.1">
    <property type="nucleotide sequence ID" value="XM_024497351.1"/>
</dbReference>
<dbReference type="GO" id="GO:0140664">
    <property type="term" value="F:ATP-dependent DNA damage sensor activity"/>
    <property type="evidence" value="ECO:0007669"/>
    <property type="project" value="InterPro"/>
</dbReference>
<dbReference type="OMA" id="RCQSTEM"/>
<dbReference type="InterPro" id="IPR003096">
    <property type="entry name" value="SM22_calponin"/>
</dbReference>
<dbReference type="KEGG" id="egl:EGR_08102"/>
<comment type="similarity">
    <text evidence="4">Belongs to the calponin family.</text>
</comment>
<dbReference type="Pfam" id="PF00402">
    <property type="entry name" value="Calponin"/>
    <property type="match status" value="1"/>
</dbReference>
<dbReference type="InterPro" id="IPR000432">
    <property type="entry name" value="DNA_mismatch_repair_MutS_C"/>
</dbReference>
<proteinExistence type="inferred from homology"/>
<dbReference type="Pfam" id="PF00307">
    <property type="entry name" value="CH"/>
    <property type="match status" value="1"/>
</dbReference>
<dbReference type="InterPro" id="IPR001715">
    <property type="entry name" value="CH_dom"/>
</dbReference>
<name>W6U948_ECHGR</name>
<dbReference type="Gene3D" id="1.10.1420.10">
    <property type="match status" value="1"/>
</dbReference>
<dbReference type="PRINTS" id="PR00888">
    <property type="entry name" value="SM22CALPONIN"/>
</dbReference>
<dbReference type="CTD" id="36343817"/>
<dbReference type="InterPro" id="IPR007696">
    <property type="entry name" value="DNA_mismatch_repair_MutS_core"/>
</dbReference>
<dbReference type="PROSITE" id="PS50021">
    <property type="entry name" value="CH"/>
    <property type="match status" value="1"/>
</dbReference>
<gene>
    <name evidence="6" type="ORF">EGR_08102</name>
</gene>
<dbReference type="GO" id="GO:0006312">
    <property type="term" value="P:mitotic recombination"/>
    <property type="evidence" value="ECO:0007669"/>
    <property type="project" value="TreeGrafter"/>
</dbReference>
<reference evidence="6 7" key="1">
    <citation type="journal article" date="2013" name="Nat. Genet.">
        <title>The genome of the hydatid tapeworm Echinococcus granulosus.</title>
        <authorList>
            <person name="Zheng H."/>
            <person name="Zhang W."/>
            <person name="Zhang L."/>
            <person name="Zhang Z."/>
            <person name="Li J."/>
            <person name="Lu G."/>
            <person name="Zhu Y."/>
            <person name="Wang Y."/>
            <person name="Huang Y."/>
            <person name="Liu J."/>
            <person name="Kang H."/>
            <person name="Chen J."/>
            <person name="Wang L."/>
            <person name="Chen A."/>
            <person name="Yu S."/>
            <person name="Gao Z."/>
            <person name="Jin L."/>
            <person name="Gu W."/>
            <person name="Wang Z."/>
            <person name="Zhao L."/>
            <person name="Shi B."/>
            <person name="Wen H."/>
            <person name="Lin R."/>
            <person name="Jones M.K."/>
            <person name="Brejova B."/>
            <person name="Vinar T."/>
            <person name="Zhao G."/>
            <person name="McManus D.P."/>
            <person name="Chen Z."/>
            <person name="Zhou Y."/>
            <person name="Wang S."/>
        </authorList>
    </citation>
    <scope>NUCLEOTIDE SEQUENCE [LARGE SCALE GENOMIC DNA]</scope>
</reference>
<dbReference type="PANTHER" id="PTHR11361">
    <property type="entry name" value="DNA MISMATCH REPAIR PROTEIN MUTS FAMILY MEMBER"/>
    <property type="match status" value="1"/>
</dbReference>
<evidence type="ECO:0000259" key="5">
    <source>
        <dbReference type="PROSITE" id="PS50021"/>
    </source>
</evidence>
<evidence type="ECO:0000256" key="2">
    <source>
        <dbReference type="ARBA" id="ARBA00022840"/>
    </source>
</evidence>
<organism evidence="6 7">
    <name type="scientific">Echinococcus granulosus</name>
    <name type="common">Hydatid tapeworm</name>
    <dbReference type="NCBI Taxonomy" id="6210"/>
    <lineage>
        <taxon>Eukaryota</taxon>
        <taxon>Metazoa</taxon>
        <taxon>Spiralia</taxon>
        <taxon>Lophotrochozoa</taxon>
        <taxon>Platyhelminthes</taxon>
        <taxon>Cestoda</taxon>
        <taxon>Eucestoda</taxon>
        <taxon>Cyclophyllidea</taxon>
        <taxon>Taeniidae</taxon>
        <taxon>Echinococcus</taxon>
        <taxon>Echinococcus granulosus group</taxon>
    </lineage>
</organism>
<dbReference type="SMART" id="SM00534">
    <property type="entry name" value="MUTSac"/>
    <property type="match status" value="1"/>
</dbReference>
<dbReference type="GO" id="GO:0006298">
    <property type="term" value="P:mismatch repair"/>
    <property type="evidence" value="ECO:0007669"/>
    <property type="project" value="InterPro"/>
</dbReference>
<evidence type="ECO:0000313" key="6">
    <source>
        <dbReference type="EMBL" id="EUB57026.1"/>
    </source>
</evidence>
<dbReference type="AlphaFoldDB" id="W6U948"/>
<dbReference type="Gene3D" id="1.10.418.10">
    <property type="entry name" value="Calponin-like domain"/>
    <property type="match status" value="1"/>
</dbReference>
<evidence type="ECO:0000256" key="3">
    <source>
        <dbReference type="ARBA" id="ARBA00023125"/>
    </source>
</evidence>
<dbReference type="InterPro" id="IPR027417">
    <property type="entry name" value="P-loop_NTPase"/>
</dbReference>
<dbReference type="PROSITE" id="PS51122">
    <property type="entry name" value="CALPONIN_2"/>
    <property type="match status" value="1"/>
</dbReference>
<dbReference type="Gene3D" id="3.40.50.300">
    <property type="entry name" value="P-loop containing nucleotide triphosphate hydrolases"/>
    <property type="match status" value="1"/>
</dbReference>
<dbReference type="SMART" id="SM00033">
    <property type="entry name" value="CH"/>
    <property type="match status" value="1"/>
</dbReference>
<dbReference type="SUPFAM" id="SSF48334">
    <property type="entry name" value="DNA repair protein MutS, domain III"/>
    <property type="match status" value="1"/>
</dbReference>
<feature type="domain" description="Calponin-homology (CH)" evidence="5">
    <location>
        <begin position="656"/>
        <end position="762"/>
    </location>
</feature>
<dbReference type="GO" id="GO:0030983">
    <property type="term" value="F:mismatched DNA binding"/>
    <property type="evidence" value="ECO:0007669"/>
    <property type="project" value="InterPro"/>
</dbReference>
<dbReference type="SMR" id="W6U948"/>
<dbReference type="EMBL" id="APAU02000096">
    <property type="protein sequence ID" value="EUB57026.1"/>
    <property type="molecule type" value="Genomic_DNA"/>
</dbReference>
<dbReference type="STRING" id="6210.W6U948"/>
<dbReference type="Pfam" id="PF05190">
    <property type="entry name" value="MutS_IV"/>
    <property type="match status" value="1"/>
</dbReference>
<evidence type="ECO:0000256" key="4">
    <source>
        <dbReference type="RuleBase" id="RU361224"/>
    </source>
</evidence>
<dbReference type="PANTHER" id="PTHR11361:SF35">
    <property type="entry name" value="DNA MISMATCH REPAIR PROTEIN MSH2"/>
    <property type="match status" value="1"/>
</dbReference>
<protein>
    <recommendedName>
        <fullName evidence="4">Transgelin</fullName>
    </recommendedName>
</protein>
<dbReference type="InterPro" id="IPR000557">
    <property type="entry name" value="Calponin_repeat"/>
</dbReference>
<keyword evidence="1" id="KW-0547">Nucleotide-binding</keyword>
<keyword evidence="7" id="KW-1185">Reference proteome</keyword>
<evidence type="ECO:0000313" key="7">
    <source>
        <dbReference type="Proteomes" id="UP000019149"/>
    </source>
</evidence>
<dbReference type="PRINTS" id="PR00890">
    <property type="entry name" value="TRANSGELIN"/>
</dbReference>
<keyword evidence="3" id="KW-0238">DNA-binding</keyword>
<dbReference type="SUPFAM" id="SSF47576">
    <property type="entry name" value="Calponin-homology domain, CH-domain"/>
    <property type="match status" value="1"/>
</dbReference>
<dbReference type="OrthoDB" id="295033at2759"/>
<dbReference type="GeneID" id="36343817"/>
<dbReference type="SMART" id="SM00533">
    <property type="entry name" value="MUTSd"/>
    <property type="match status" value="1"/>
</dbReference>
<dbReference type="GO" id="GO:0005524">
    <property type="term" value="F:ATP binding"/>
    <property type="evidence" value="ECO:0007669"/>
    <property type="project" value="UniProtKB-KW"/>
</dbReference>
<dbReference type="PROSITE" id="PS01052">
    <property type="entry name" value="CALPONIN_1"/>
    <property type="match status" value="1"/>
</dbReference>
<dbReference type="InterPro" id="IPR036872">
    <property type="entry name" value="CH_dom_sf"/>
</dbReference>